<protein>
    <submittedName>
        <fullName evidence="1">Uncharacterized protein</fullName>
    </submittedName>
</protein>
<name>A0ACC4BN14_POPAL</name>
<proteinExistence type="predicted"/>
<dbReference type="EMBL" id="RCHU02000009">
    <property type="protein sequence ID" value="KAL3579983.1"/>
    <property type="molecule type" value="Genomic_DNA"/>
</dbReference>
<reference evidence="1 2" key="1">
    <citation type="journal article" date="2024" name="Plant Biotechnol. J.">
        <title>Genome and CRISPR/Cas9 system of a widespread forest tree (Populus alba) in the world.</title>
        <authorList>
            <person name="Liu Y.J."/>
            <person name="Jiang P.F."/>
            <person name="Han X.M."/>
            <person name="Li X.Y."/>
            <person name="Wang H.M."/>
            <person name="Wang Y.J."/>
            <person name="Wang X.X."/>
            <person name="Zeng Q.Y."/>
        </authorList>
    </citation>
    <scope>NUCLEOTIDE SEQUENCE [LARGE SCALE GENOMIC DNA]</scope>
    <source>
        <strain evidence="2">cv. PAL-ZL1</strain>
    </source>
</reference>
<dbReference type="Proteomes" id="UP000309997">
    <property type="component" value="Unassembled WGS sequence"/>
</dbReference>
<evidence type="ECO:0000313" key="1">
    <source>
        <dbReference type="EMBL" id="KAL3579983.1"/>
    </source>
</evidence>
<keyword evidence="2" id="KW-1185">Reference proteome</keyword>
<accession>A0ACC4BN14</accession>
<evidence type="ECO:0000313" key="2">
    <source>
        <dbReference type="Proteomes" id="UP000309997"/>
    </source>
</evidence>
<gene>
    <name evidence="1" type="ORF">D5086_017818</name>
</gene>
<sequence length="243" mass="27211">MDRGRTQLDIADGLVPSLQITGLTDSFTAGCFLMGLKKYGKGDWRNISRNFVISRTPTRWLVTHKVFIRSYQEWKQDHGFRCNLRSDYLPSWIENGWFFNPWLSGGGLTKWGTGNRVSLGSCFRRATPESAAALESEKRTASSRWGGWGVGGLVDSHRGSALSAWKVQTHSTLRIDDRKIMPRVMPANYQQEEQSEIHLKISRTGTWHLARLAGVKSQACCLVAIDTTIAISSCFNGANMVKP</sequence>
<organism evidence="1 2">
    <name type="scientific">Populus alba</name>
    <name type="common">White poplar</name>
    <dbReference type="NCBI Taxonomy" id="43335"/>
    <lineage>
        <taxon>Eukaryota</taxon>
        <taxon>Viridiplantae</taxon>
        <taxon>Streptophyta</taxon>
        <taxon>Embryophyta</taxon>
        <taxon>Tracheophyta</taxon>
        <taxon>Spermatophyta</taxon>
        <taxon>Magnoliopsida</taxon>
        <taxon>eudicotyledons</taxon>
        <taxon>Gunneridae</taxon>
        <taxon>Pentapetalae</taxon>
        <taxon>rosids</taxon>
        <taxon>fabids</taxon>
        <taxon>Malpighiales</taxon>
        <taxon>Salicaceae</taxon>
        <taxon>Saliceae</taxon>
        <taxon>Populus</taxon>
    </lineage>
</organism>
<comment type="caution">
    <text evidence="1">The sequence shown here is derived from an EMBL/GenBank/DDBJ whole genome shotgun (WGS) entry which is preliminary data.</text>
</comment>